<evidence type="ECO:0000313" key="2">
    <source>
        <dbReference type="Proteomes" id="UP000480178"/>
    </source>
</evidence>
<dbReference type="KEGG" id="rhoz:GXP67_15770"/>
<dbReference type="Proteomes" id="UP000480178">
    <property type="component" value="Chromosome"/>
</dbReference>
<dbReference type="AlphaFoldDB" id="A0A6C0GIY4"/>
<gene>
    <name evidence="1" type="ORF">GXP67_15770</name>
</gene>
<accession>A0A6C0GIY4</accession>
<dbReference type="EMBL" id="CP048222">
    <property type="protein sequence ID" value="QHT67996.1"/>
    <property type="molecule type" value="Genomic_DNA"/>
</dbReference>
<proteinExistence type="predicted"/>
<dbReference type="RefSeq" id="WP_162444017.1">
    <property type="nucleotide sequence ID" value="NZ_CP048222.1"/>
</dbReference>
<keyword evidence="2" id="KW-1185">Reference proteome</keyword>
<evidence type="ECO:0000313" key="1">
    <source>
        <dbReference type="EMBL" id="QHT67996.1"/>
    </source>
</evidence>
<name>A0A6C0GIY4_9BACT</name>
<protein>
    <submittedName>
        <fullName evidence="1">Uncharacterized protein</fullName>
    </submittedName>
</protein>
<organism evidence="1 2">
    <name type="scientific">Rhodocytophaga rosea</name>
    <dbReference type="NCBI Taxonomy" id="2704465"/>
    <lineage>
        <taxon>Bacteria</taxon>
        <taxon>Pseudomonadati</taxon>
        <taxon>Bacteroidota</taxon>
        <taxon>Cytophagia</taxon>
        <taxon>Cytophagales</taxon>
        <taxon>Rhodocytophagaceae</taxon>
        <taxon>Rhodocytophaga</taxon>
    </lineage>
</organism>
<sequence>MQKLIFIVLFVFAIHQAAFSQKSTKGMARVSKMQGIEVYAMCEPVREYEEVFDVITGAKAASLLTGGLINEGVSEKLSQFVTRAKKEADKRDEKIDAIIYSDGKKVIAVKFKGTATEANKGLAKVAKLEGMDVYVMNEPLRDYENTVDIATGVKAKSYVTGGLVNNSIEEDMAQYVRRAVKEADETSKKIDAVVYSGGKRAIGVSFK</sequence>
<reference evidence="1 2" key="1">
    <citation type="submission" date="2020-01" db="EMBL/GenBank/DDBJ databases">
        <authorList>
            <person name="Kim M.K."/>
        </authorList>
    </citation>
    <scope>NUCLEOTIDE SEQUENCE [LARGE SCALE GENOMIC DNA]</scope>
    <source>
        <strain evidence="1 2">172606-1</strain>
    </source>
</reference>